<evidence type="ECO:0000313" key="12">
    <source>
        <dbReference type="Proteomes" id="UP000258309"/>
    </source>
</evidence>
<keyword evidence="12" id="KW-1185">Reference proteome</keyword>
<keyword evidence="3" id="KW-0808">Transferase</keyword>
<feature type="domain" description="Protein kinase" evidence="10">
    <location>
        <begin position="34"/>
        <end position="363"/>
    </location>
</feature>
<dbReference type="Gene3D" id="1.10.510.10">
    <property type="entry name" value="Transferase(Phosphotransferase) domain 1"/>
    <property type="match status" value="1"/>
</dbReference>
<dbReference type="Gene3D" id="3.30.200.20">
    <property type="entry name" value="Phosphorylase Kinase, domain 1"/>
    <property type="match status" value="1"/>
</dbReference>
<feature type="binding site" evidence="9">
    <location>
        <position position="64"/>
    </location>
    <ligand>
        <name>ATP</name>
        <dbReference type="ChEBI" id="CHEBI:30616"/>
    </ligand>
</feature>
<accession>A0A3E2GXP5</accession>
<proteinExistence type="predicted"/>
<reference evidence="11 12" key="1">
    <citation type="submission" date="2018-05" db="EMBL/GenBank/DDBJ databases">
        <title>Draft genome sequence of Scytalidium lignicola DSM 105466, a ubiquitous saprotrophic fungus.</title>
        <authorList>
            <person name="Buettner E."/>
            <person name="Gebauer A.M."/>
            <person name="Hofrichter M."/>
            <person name="Liers C."/>
            <person name="Kellner H."/>
        </authorList>
    </citation>
    <scope>NUCLEOTIDE SEQUENCE [LARGE SCALE GENOMIC DNA]</scope>
    <source>
        <strain evidence="11 12">DSM 105466</strain>
    </source>
</reference>
<dbReference type="SMART" id="SM00220">
    <property type="entry name" value="S_TKc"/>
    <property type="match status" value="1"/>
</dbReference>
<evidence type="ECO:0000256" key="2">
    <source>
        <dbReference type="ARBA" id="ARBA00022527"/>
    </source>
</evidence>
<dbReference type="OrthoDB" id="5979581at2759"/>
<dbReference type="AlphaFoldDB" id="A0A3E2GXP5"/>
<organism evidence="11 12">
    <name type="scientific">Scytalidium lignicola</name>
    <name type="common">Hyphomycete</name>
    <dbReference type="NCBI Taxonomy" id="5539"/>
    <lineage>
        <taxon>Eukaryota</taxon>
        <taxon>Fungi</taxon>
        <taxon>Dikarya</taxon>
        <taxon>Ascomycota</taxon>
        <taxon>Pezizomycotina</taxon>
        <taxon>Leotiomycetes</taxon>
        <taxon>Leotiomycetes incertae sedis</taxon>
        <taxon>Scytalidium</taxon>
    </lineage>
</organism>
<evidence type="ECO:0000259" key="10">
    <source>
        <dbReference type="PROSITE" id="PS50011"/>
    </source>
</evidence>
<keyword evidence="4 9" id="KW-0547">Nucleotide-binding</keyword>
<evidence type="ECO:0000256" key="6">
    <source>
        <dbReference type="ARBA" id="ARBA00022840"/>
    </source>
</evidence>
<evidence type="ECO:0000256" key="5">
    <source>
        <dbReference type="ARBA" id="ARBA00022777"/>
    </source>
</evidence>
<dbReference type="InterPro" id="IPR000719">
    <property type="entry name" value="Prot_kinase_dom"/>
</dbReference>
<sequence length="384" mass="43162">MYRSPRLDYIEDVQRYRPGGYHPVMLGDILGKGYKVIHKLGYGGFATIWLTQASNHGKRYVALKVLVANAPHQELMFLRHLRDHNTTHPNIACLKEVFTIQGPNGLHHCLVFNAVEPSVEKIIYSKPLPAALVHLTDSNVLFELSNINSWSEAQVYQYLGVPQTAPLQLRDGSTPPAFAPSQEVQAIQYTDLDESLLSGKICIIDFGESFYINDPPTRFVGTPASFFAPEMLFGLPPSPASDVWALRCLIFELQTLKPLIPVFFGRLDEALAMIVTTLGPLPKAWQDSYFDKANLTVPQPGDKHPWFDNCYSLSRPIEPQVRSSNPQLSPQDIDSFLDLLRGALRYEPDYRLSAKQVAMHEWFTKDLGEHNAKRPSDAPSMTEA</sequence>
<feature type="non-terminal residue" evidence="11">
    <location>
        <position position="384"/>
    </location>
</feature>
<dbReference type="InterPro" id="IPR011009">
    <property type="entry name" value="Kinase-like_dom_sf"/>
</dbReference>
<dbReference type="PANTHER" id="PTHR47634">
    <property type="entry name" value="PROTEIN KINASE DOMAIN-CONTAINING PROTEIN-RELATED"/>
    <property type="match status" value="1"/>
</dbReference>
<keyword evidence="2" id="KW-0723">Serine/threonine-protein kinase</keyword>
<dbReference type="EMBL" id="NCSJ02000298">
    <property type="protein sequence ID" value="RFU25889.1"/>
    <property type="molecule type" value="Genomic_DNA"/>
</dbReference>
<dbReference type="GO" id="GO:0050684">
    <property type="term" value="P:regulation of mRNA processing"/>
    <property type="evidence" value="ECO:0007669"/>
    <property type="project" value="TreeGrafter"/>
</dbReference>
<comment type="catalytic activity">
    <reaction evidence="7">
        <text>L-threonyl-[protein] + ATP = O-phospho-L-threonyl-[protein] + ADP + H(+)</text>
        <dbReference type="Rhea" id="RHEA:46608"/>
        <dbReference type="Rhea" id="RHEA-COMP:11060"/>
        <dbReference type="Rhea" id="RHEA-COMP:11605"/>
        <dbReference type="ChEBI" id="CHEBI:15378"/>
        <dbReference type="ChEBI" id="CHEBI:30013"/>
        <dbReference type="ChEBI" id="CHEBI:30616"/>
        <dbReference type="ChEBI" id="CHEBI:61977"/>
        <dbReference type="ChEBI" id="CHEBI:456216"/>
        <dbReference type="EC" id="2.7.11.1"/>
    </reaction>
</comment>
<name>A0A3E2GXP5_SCYLI</name>
<dbReference type="GO" id="GO:0005524">
    <property type="term" value="F:ATP binding"/>
    <property type="evidence" value="ECO:0007669"/>
    <property type="project" value="UniProtKB-UniRule"/>
</dbReference>
<dbReference type="Proteomes" id="UP000258309">
    <property type="component" value="Unassembled WGS sequence"/>
</dbReference>
<feature type="non-terminal residue" evidence="11">
    <location>
        <position position="1"/>
    </location>
</feature>
<dbReference type="InterPro" id="IPR017441">
    <property type="entry name" value="Protein_kinase_ATP_BS"/>
</dbReference>
<dbReference type="GO" id="GO:0004674">
    <property type="term" value="F:protein serine/threonine kinase activity"/>
    <property type="evidence" value="ECO:0007669"/>
    <property type="project" value="UniProtKB-KW"/>
</dbReference>
<dbReference type="InterPro" id="IPR051334">
    <property type="entry name" value="SRPK"/>
</dbReference>
<dbReference type="SUPFAM" id="SSF56112">
    <property type="entry name" value="Protein kinase-like (PK-like)"/>
    <property type="match status" value="1"/>
</dbReference>
<evidence type="ECO:0000256" key="1">
    <source>
        <dbReference type="ARBA" id="ARBA00012513"/>
    </source>
</evidence>
<evidence type="ECO:0000256" key="7">
    <source>
        <dbReference type="ARBA" id="ARBA00047899"/>
    </source>
</evidence>
<gene>
    <name evidence="11" type="ORF">B7463_g10456</name>
</gene>
<keyword evidence="5" id="KW-0418">Kinase</keyword>
<dbReference type="PROSITE" id="PS00107">
    <property type="entry name" value="PROTEIN_KINASE_ATP"/>
    <property type="match status" value="1"/>
</dbReference>
<dbReference type="Pfam" id="PF00069">
    <property type="entry name" value="Pkinase"/>
    <property type="match status" value="1"/>
</dbReference>
<comment type="catalytic activity">
    <reaction evidence="8">
        <text>L-seryl-[protein] + ATP = O-phospho-L-seryl-[protein] + ADP + H(+)</text>
        <dbReference type="Rhea" id="RHEA:17989"/>
        <dbReference type="Rhea" id="RHEA-COMP:9863"/>
        <dbReference type="Rhea" id="RHEA-COMP:11604"/>
        <dbReference type="ChEBI" id="CHEBI:15378"/>
        <dbReference type="ChEBI" id="CHEBI:29999"/>
        <dbReference type="ChEBI" id="CHEBI:30616"/>
        <dbReference type="ChEBI" id="CHEBI:83421"/>
        <dbReference type="ChEBI" id="CHEBI:456216"/>
        <dbReference type="EC" id="2.7.11.1"/>
    </reaction>
</comment>
<keyword evidence="6 9" id="KW-0067">ATP-binding</keyword>
<dbReference type="PROSITE" id="PS50011">
    <property type="entry name" value="PROTEIN_KINASE_DOM"/>
    <property type="match status" value="1"/>
</dbReference>
<dbReference type="GO" id="GO:0005634">
    <property type="term" value="C:nucleus"/>
    <property type="evidence" value="ECO:0007669"/>
    <property type="project" value="TreeGrafter"/>
</dbReference>
<evidence type="ECO:0000256" key="3">
    <source>
        <dbReference type="ARBA" id="ARBA00022679"/>
    </source>
</evidence>
<comment type="caution">
    <text evidence="11">The sequence shown here is derived from an EMBL/GenBank/DDBJ whole genome shotgun (WGS) entry which is preliminary data.</text>
</comment>
<dbReference type="GO" id="GO:0000245">
    <property type="term" value="P:spliceosomal complex assembly"/>
    <property type="evidence" value="ECO:0007669"/>
    <property type="project" value="TreeGrafter"/>
</dbReference>
<dbReference type="GO" id="GO:0005737">
    <property type="term" value="C:cytoplasm"/>
    <property type="evidence" value="ECO:0007669"/>
    <property type="project" value="TreeGrafter"/>
</dbReference>
<dbReference type="PANTHER" id="PTHR47634:SF9">
    <property type="entry name" value="PROTEIN KINASE DOMAIN-CONTAINING PROTEIN-RELATED"/>
    <property type="match status" value="1"/>
</dbReference>
<evidence type="ECO:0000256" key="4">
    <source>
        <dbReference type="ARBA" id="ARBA00022741"/>
    </source>
</evidence>
<evidence type="ECO:0000313" key="11">
    <source>
        <dbReference type="EMBL" id="RFU25889.1"/>
    </source>
</evidence>
<dbReference type="EC" id="2.7.11.1" evidence="1"/>
<dbReference type="STRING" id="5539.A0A3E2GXP5"/>
<evidence type="ECO:0000256" key="8">
    <source>
        <dbReference type="ARBA" id="ARBA00048679"/>
    </source>
</evidence>
<evidence type="ECO:0000256" key="9">
    <source>
        <dbReference type="PROSITE-ProRule" id="PRU10141"/>
    </source>
</evidence>
<protein>
    <recommendedName>
        <fullName evidence="1">non-specific serine/threonine protein kinase</fullName>
        <ecNumber evidence="1">2.7.11.1</ecNumber>
    </recommendedName>
</protein>
<dbReference type="OMA" id="PEPWWSA"/>